<dbReference type="Pfam" id="PF03358">
    <property type="entry name" value="FMN_red"/>
    <property type="match status" value="1"/>
</dbReference>
<keyword evidence="2" id="KW-0560">Oxidoreductase</keyword>
<gene>
    <name evidence="2" type="ORF">GGQ98_003607</name>
</gene>
<organism evidence="2 3">
    <name type="scientific">Sphingosinicella soli</name>
    <dbReference type="NCBI Taxonomy" id="333708"/>
    <lineage>
        <taxon>Bacteria</taxon>
        <taxon>Pseudomonadati</taxon>
        <taxon>Pseudomonadota</taxon>
        <taxon>Alphaproteobacteria</taxon>
        <taxon>Sphingomonadales</taxon>
        <taxon>Sphingosinicellaceae</taxon>
        <taxon>Sphingosinicella</taxon>
    </lineage>
</organism>
<evidence type="ECO:0000313" key="3">
    <source>
        <dbReference type="Proteomes" id="UP000566324"/>
    </source>
</evidence>
<evidence type="ECO:0000313" key="2">
    <source>
        <dbReference type="EMBL" id="MBB4633949.1"/>
    </source>
</evidence>
<dbReference type="RefSeq" id="WP_184072008.1">
    <property type="nucleotide sequence ID" value="NZ_JACHNZ010000075.1"/>
</dbReference>
<keyword evidence="3" id="KW-1185">Reference proteome</keyword>
<dbReference type="AlphaFoldDB" id="A0A7W7F8P3"/>
<name>A0A7W7F8P3_9SPHN</name>
<comment type="caution">
    <text evidence="2">The sequence shown here is derived from an EMBL/GenBank/DDBJ whole genome shotgun (WGS) entry which is preliminary data.</text>
</comment>
<sequence length="209" mass="22535">MVTIVGIGGTPREGSSTERALSLVLRSASDRGAAVTLFGGQKLAKLPLFNAEMASRSPEQLELVETARRADGRLIASPGYHGSISGLVKNGLDTLEDLREDKRPYLDRRAVGCIVNAFGWQACGTTLSALRSIVHALRGWPTPYGATLNSTDGLFDDFDECKSTLAEWQLTTVSDQVLRFALAQPMSVCSQGSIPDQHIHHKSLQLNGI</sequence>
<evidence type="ECO:0000259" key="1">
    <source>
        <dbReference type="Pfam" id="PF03358"/>
    </source>
</evidence>
<dbReference type="InterPro" id="IPR005025">
    <property type="entry name" value="FMN_Rdtase-like_dom"/>
</dbReference>
<dbReference type="EC" id="1.5.1.38" evidence="2"/>
<dbReference type="EMBL" id="JACHNZ010000075">
    <property type="protein sequence ID" value="MBB4633949.1"/>
    <property type="molecule type" value="Genomic_DNA"/>
</dbReference>
<dbReference type="Proteomes" id="UP000566324">
    <property type="component" value="Unassembled WGS sequence"/>
</dbReference>
<proteinExistence type="predicted"/>
<feature type="domain" description="NADPH-dependent FMN reductase-like" evidence="1">
    <location>
        <begin position="3"/>
        <end position="144"/>
    </location>
</feature>
<dbReference type="SUPFAM" id="SSF52218">
    <property type="entry name" value="Flavoproteins"/>
    <property type="match status" value="1"/>
</dbReference>
<accession>A0A7W7F8P3</accession>
<reference evidence="2 3" key="1">
    <citation type="submission" date="2020-08" db="EMBL/GenBank/DDBJ databases">
        <title>Genomic Encyclopedia of Type Strains, Phase IV (KMG-IV): sequencing the most valuable type-strain genomes for metagenomic binning, comparative biology and taxonomic classification.</title>
        <authorList>
            <person name="Goeker M."/>
        </authorList>
    </citation>
    <scope>NUCLEOTIDE SEQUENCE [LARGE SCALE GENOMIC DNA]</scope>
    <source>
        <strain evidence="2 3">DSM 17328</strain>
    </source>
</reference>
<dbReference type="GO" id="GO:0052873">
    <property type="term" value="F:FMN reductase (NADPH) activity"/>
    <property type="evidence" value="ECO:0007669"/>
    <property type="project" value="UniProtKB-EC"/>
</dbReference>
<dbReference type="InterPro" id="IPR029039">
    <property type="entry name" value="Flavoprotein-like_sf"/>
</dbReference>
<protein>
    <submittedName>
        <fullName evidence="2">FMN reductase</fullName>
        <ecNumber evidence="2">1.5.1.38</ecNumber>
    </submittedName>
</protein>
<dbReference type="Gene3D" id="3.40.50.360">
    <property type="match status" value="1"/>
</dbReference>